<dbReference type="EMBL" id="LJZV01000016">
    <property type="protein sequence ID" value="KZD90192.1"/>
    <property type="molecule type" value="Genomic_DNA"/>
</dbReference>
<organism evidence="1 2">
    <name type="scientific">Bacillus subtilis</name>
    <dbReference type="NCBI Taxonomy" id="1423"/>
    <lineage>
        <taxon>Bacteria</taxon>
        <taxon>Bacillati</taxon>
        <taxon>Bacillota</taxon>
        <taxon>Bacilli</taxon>
        <taxon>Bacillales</taxon>
        <taxon>Bacillaceae</taxon>
        <taxon>Bacillus</taxon>
    </lineage>
</organism>
<dbReference type="AlphaFoldDB" id="A0AAP1DZP8"/>
<gene>
    <name evidence="1" type="ORF">B4122_3113</name>
</gene>
<proteinExistence type="predicted"/>
<protein>
    <submittedName>
        <fullName evidence="1">Uncharacterized protein</fullName>
    </submittedName>
</protein>
<reference evidence="1 2" key="1">
    <citation type="submission" date="2015-09" db="EMBL/GenBank/DDBJ databases">
        <title>Spore heat resistance.</title>
        <authorList>
            <person name="Boekhorst J."/>
            <person name="Berendsen E.M."/>
            <person name="Wells-Bennik M.H."/>
            <person name="Kuipers O.P."/>
        </authorList>
    </citation>
    <scope>NUCLEOTIDE SEQUENCE [LARGE SCALE GENOMIC DNA]</scope>
    <source>
        <strain evidence="1 2">B4122</strain>
    </source>
</reference>
<sequence>MLRCLFYKITISPVRNPIVTALAVKYAKKGFTACKKLIAIRMQLNMNGSKKISDMIQIEPFLINKQKSRGQAALLFI</sequence>
<evidence type="ECO:0000313" key="1">
    <source>
        <dbReference type="EMBL" id="KZD90192.1"/>
    </source>
</evidence>
<comment type="caution">
    <text evidence="1">The sequence shown here is derived from an EMBL/GenBank/DDBJ whole genome shotgun (WGS) entry which is preliminary data.</text>
</comment>
<evidence type="ECO:0000313" key="2">
    <source>
        <dbReference type="Proteomes" id="UP000076442"/>
    </source>
</evidence>
<name>A0AAP1DZP8_BACIU</name>
<accession>A0AAP1DZP8</accession>
<dbReference type="Proteomes" id="UP000076442">
    <property type="component" value="Unassembled WGS sequence"/>
</dbReference>